<dbReference type="InterPro" id="IPR050584">
    <property type="entry name" value="Cholesterol_7-desaturase"/>
</dbReference>
<keyword evidence="2" id="KW-0479">Metal-binding</keyword>
<dbReference type="SUPFAM" id="SSF55961">
    <property type="entry name" value="Bet v1-like"/>
    <property type="match status" value="1"/>
</dbReference>
<dbReference type="AlphaFoldDB" id="A0A4D6XCW8"/>
<evidence type="ECO:0000256" key="2">
    <source>
        <dbReference type="ARBA" id="ARBA00022723"/>
    </source>
</evidence>
<dbReference type="GO" id="GO:0046872">
    <property type="term" value="F:metal ion binding"/>
    <property type="evidence" value="ECO:0007669"/>
    <property type="project" value="UniProtKB-KW"/>
</dbReference>
<dbReference type="Proteomes" id="UP000298551">
    <property type="component" value="Chromosome"/>
</dbReference>
<reference evidence="8" key="1">
    <citation type="submission" date="2019-04" db="EMBL/GenBank/DDBJ databases">
        <title>Genome sequence of Pseudomonas putida 1290, an auxin catabolizing strain.</title>
        <authorList>
            <person name="Laird T.S."/>
            <person name="Leveau J.H.J."/>
        </authorList>
    </citation>
    <scope>NUCLEOTIDE SEQUENCE [LARGE SCALE GENOMIC DNA]</scope>
    <source>
        <strain evidence="8">1290</strain>
    </source>
</reference>
<dbReference type="Gene3D" id="2.102.10.10">
    <property type="entry name" value="Rieske [2Fe-2S] iron-sulphur domain"/>
    <property type="match status" value="1"/>
</dbReference>
<dbReference type="Gene3D" id="3.90.380.10">
    <property type="entry name" value="Naphthalene 1,2-dioxygenase Alpha Subunit, Chain A, domain 1"/>
    <property type="match status" value="1"/>
</dbReference>
<proteinExistence type="predicted"/>
<dbReference type="PANTHER" id="PTHR21266:SF60">
    <property type="entry name" value="3-KETOSTEROID-9-ALPHA-MONOOXYGENASE, OXYGENASE COMPONENT"/>
    <property type="match status" value="1"/>
</dbReference>
<keyword evidence="7" id="KW-0223">Dioxygenase</keyword>
<feature type="domain" description="Rieske" evidence="6">
    <location>
        <begin position="28"/>
        <end position="129"/>
    </location>
</feature>
<protein>
    <submittedName>
        <fullName evidence="7">Aromatic ring-hydroxylating dioxygenase subunit alpha</fullName>
    </submittedName>
</protein>
<dbReference type="Pfam" id="PF19112">
    <property type="entry name" value="VanA_C"/>
    <property type="match status" value="1"/>
</dbReference>
<dbReference type="EMBL" id="CP039371">
    <property type="protein sequence ID" value="QCI13533.1"/>
    <property type="molecule type" value="Genomic_DNA"/>
</dbReference>
<dbReference type="Pfam" id="PF00355">
    <property type="entry name" value="Rieske"/>
    <property type="match status" value="1"/>
</dbReference>
<dbReference type="InterPro" id="IPR036922">
    <property type="entry name" value="Rieske_2Fe-2S_sf"/>
</dbReference>
<dbReference type="PROSITE" id="PS51296">
    <property type="entry name" value="RIESKE"/>
    <property type="match status" value="1"/>
</dbReference>
<dbReference type="OrthoDB" id="9769355at2"/>
<sequence length="365" mass="41318">MLQTNPRPARPRGQAMADHRTPLIKNCWYVAALSSEVSRSLLERRLLDTSVVMYRTEAGAPVILNNRCAHRSFPLSKGRLQGDDVVCGYHGMVYAPSGQCVGMPALPNPPTHACVASYPVIERAPFIWVWMGDRDKANPELVPDTQWLAHPEWKTLGGEFQFHSNYVAMHENLLDQTHFSILHAKTGIGTPAYVRSDLDVRQEGDRVIILRALKNSPPPPVYAVPMKLEGRPVDRFSDARFESPAIHIAHAKIVNLEPREGEALEYLVNITHAFTPESQNTLHYWWFNSRNFHHEDAEIDQYVLDSHRAAYLEDVEALTWIQELLDKEPGTVEELSFAPDRPGIMCRRTLLRLSQLENGIPVQPA</sequence>
<evidence type="ECO:0000259" key="6">
    <source>
        <dbReference type="PROSITE" id="PS51296"/>
    </source>
</evidence>
<keyword evidence="4" id="KW-0408">Iron</keyword>
<evidence type="ECO:0000313" key="8">
    <source>
        <dbReference type="Proteomes" id="UP000298551"/>
    </source>
</evidence>
<dbReference type="PANTHER" id="PTHR21266">
    <property type="entry name" value="IRON-SULFUR DOMAIN CONTAINING PROTEIN"/>
    <property type="match status" value="1"/>
</dbReference>
<organism evidence="7 8">
    <name type="scientific">Pseudomonas putida</name>
    <name type="common">Arthrobacter siderocapsulatus</name>
    <dbReference type="NCBI Taxonomy" id="303"/>
    <lineage>
        <taxon>Bacteria</taxon>
        <taxon>Pseudomonadati</taxon>
        <taxon>Pseudomonadota</taxon>
        <taxon>Gammaproteobacteria</taxon>
        <taxon>Pseudomonadales</taxon>
        <taxon>Pseudomonadaceae</taxon>
        <taxon>Pseudomonas</taxon>
    </lineage>
</organism>
<keyword evidence="5" id="KW-0411">Iron-sulfur</keyword>
<dbReference type="InterPro" id="IPR044043">
    <property type="entry name" value="VanA_C_cat"/>
</dbReference>
<evidence type="ECO:0000256" key="4">
    <source>
        <dbReference type="ARBA" id="ARBA00023004"/>
    </source>
</evidence>
<dbReference type="InterPro" id="IPR017941">
    <property type="entry name" value="Rieske_2Fe-2S"/>
</dbReference>
<name>A0A4D6XCW8_PSEPU</name>
<evidence type="ECO:0000256" key="3">
    <source>
        <dbReference type="ARBA" id="ARBA00023002"/>
    </source>
</evidence>
<dbReference type="GO" id="GO:0051537">
    <property type="term" value="F:2 iron, 2 sulfur cluster binding"/>
    <property type="evidence" value="ECO:0007669"/>
    <property type="project" value="UniProtKB-KW"/>
</dbReference>
<evidence type="ECO:0000256" key="5">
    <source>
        <dbReference type="ARBA" id="ARBA00023014"/>
    </source>
</evidence>
<keyword evidence="3" id="KW-0560">Oxidoreductase</keyword>
<evidence type="ECO:0000256" key="1">
    <source>
        <dbReference type="ARBA" id="ARBA00022714"/>
    </source>
</evidence>
<dbReference type="SUPFAM" id="SSF50022">
    <property type="entry name" value="ISP domain"/>
    <property type="match status" value="1"/>
</dbReference>
<evidence type="ECO:0000313" key="7">
    <source>
        <dbReference type="EMBL" id="QCI13533.1"/>
    </source>
</evidence>
<accession>A0A4D6XCW8</accession>
<dbReference type="RefSeq" id="WP_136915652.1">
    <property type="nucleotide sequence ID" value="NZ_CP039371.1"/>
</dbReference>
<keyword evidence="1" id="KW-0001">2Fe-2S</keyword>
<dbReference type="GO" id="GO:0051213">
    <property type="term" value="F:dioxygenase activity"/>
    <property type="evidence" value="ECO:0007669"/>
    <property type="project" value="UniProtKB-KW"/>
</dbReference>
<gene>
    <name evidence="7" type="ORF">E6B08_20205</name>
</gene>